<dbReference type="Gene3D" id="1.10.287.850">
    <property type="entry name" value="HP0062-like domain"/>
    <property type="match status" value="1"/>
</dbReference>
<feature type="domain" description="PE" evidence="2">
    <location>
        <begin position="4"/>
        <end position="94"/>
    </location>
</feature>
<dbReference type="SUPFAM" id="SSF140459">
    <property type="entry name" value="PE/PPE dimer-like"/>
    <property type="match status" value="1"/>
</dbReference>
<protein>
    <submittedName>
        <fullName evidence="3">Mycobacterium terramassiliense ORFan</fullName>
    </submittedName>
</protein>
<name>A0A2U3N950_9MYCO</name>
<evidence type="ECO:0000313" key="4">
    <source>
        <dbReference type="Proteomes" id="UP000241595"/>
    </source>
</evidence>
<feature type="region of interest" description="Disordered" evidence="1">
    <location>
        <begin position="101"/>
        <end position="121"/>
    </location>
</feature>
<dbReference type="EMBL" id="FTRV01000010">
    <property type="protein sequence ID" value="SPM28020.1"/>
    <property type="molecule type" value="Genomic_DNA"/>
</dbReference>
<organism evidence="3 4">
    <name type="scientific">Mycobacterium terramassiliense</name>
    <dbReference type="NCBI Taxonomy" id="1841859"/>
    <lineage>
        <taxon>Bacteria</taxon>
        <taxon>Bacillati</taxon>
        <taxon>Actinomycetota</taxon>
        <taxon>Actinomycetes</taxon>
        <taxon>Mycobacteriales</taxon>
        <taxon>Mycobacteriaceae</taxon>
        <taxon>Mycobacterium</taxon>
    </lineage>
</organism>
<sequence length="174" mass="17387">MSFVIAAPETVAAAASDLARIGSTISAANAAAAAPTASVLPAAADEVSAAISSSFGSYAQRYQALSAQVAAVHNEFVQLLRGGAQQYAAAEAANASPLQAAATTGTGTGTTTNNPPQQPSLTPLQRFEKAVNTFVQETGLGVPLQVIQTIAPEITAGINAIGREIETALGLPLA</sequence>
<gene>
    <name evidence="3" type="ORF">MTAB308_1505</name>
</gene>
<evidence type="ECO:0000313" key="3">
    <source>
        <dbReference type="EMBL" id="SPM28020.1"/>
    </source>
</evidence>
<proteinExistence type="predicted"/>
<dbReference type="InterPro" id="IPR038332">
    <property type="entry name" value="PPE_sf"/>
</dbReference>
<dbReference type="OrthoDB" id="4753186at2"/>
<dbReference type="FunFam" id="1.10.287.850:FF:000001">
    <property type="entry name" value="PE_PGRS39"/>
    <property type="match status" value="1"/>
</dbReference>
<accession>A0A2U3N950</accession>
<dbReference type="InterPro" id="IPR000084">
    <property type="entry name" value="PE-PGRS_N"/>
</dbReference>
<dbReference type="AlphaFoldDB" id="A0A2U3N950"/>
<keyword evidence="4" id="KW-1185">Reference proteome</keyword>
<dbReference type="Pfam" id="PF00934">
    <property type="entry name" value="PE"/>
    <property type="match status" value="1"/>
</dbReference>
<reference evidence="3 4" key="1">
    <citation type="submission" date="2017-01" db="EMBL/GenBank/DDBJ databases">
        <authorList>
            <consortium name="Urmite Genomes"/>
        </authorList>
    </citation>
    <scope>NUCLEOTIDE SEQUENCE [LARGE SCALE GENOMIC DNA]</scope>
    <source>
        <strain evidence="3 4">AB308</strain>
    </source>
</reference>
<evidence type="ECO:0000256" key="1">
    <source>
        <dbReference type="SAM" id="MobiDB-lite"/>
    </source>
</evidence>
<feature type="compositionally biased region" description="Low complexity" evidence="1">
    <location>
        <begin position="101"/>
        <end position="112"/>
    </location>
</feature>
<evidence type="ECO:0000259" key="2">
    <source>
        <dbReference type="Pfam" id="PF00934"/>
    </source>
</evidence>
<dbReference type="Proteomes" id="UP000241595">
    <property type="component" value="Unassembled WGS sequence"/>
</dbReference>